<evidence type="ECO:0000256" key="1">
    <source>
        <dbReference type="SAM" id="MobiDB-lite"/>
    </source>
</evidence>
<dbReference type="EMBL" id="UGPN01000002">
    <property type="protein sequence ID" value="STY60872.1"/>
    <property type="molecule type" value="Genomic_DNA"/>
</dbReference>
<protein>
    <submittedName>
        <fullName evidence="2">Serotype-specific antigen 1</fullName>
        <ecNumber evidence="2">3.4.21.-</ecNumber>
    </submittedName>
</protein>
<gene>
    <name evidence="2" type="primary">ssa1_3</name>
    <name evidence="2" type="ORF">NCTC10638_02079</name>
</gene>
<accession>A0A378MXF2</accession>
<dbReference type="AlphaFoldDB" id="A0A378MXF2"/>
<sequence length="190" mass="21565">MKDKATYQGGFTQLVENENLAKRGLIQDLYFKESEIIAKVNKPLTDEKADTNGQAGLALLNALRTTPIAYRRSWYNGWLQSALEQRKLDNLHYAVSNNIYADSLELLRSQNAKGLTQAQQHLFTAYHTPLQTTVWAEHLNQKQSASSKHTDVKHHQSQLGVNHKLADKTVLSATLSQQKNRLENHLHKLP</sequence>
<evidence type="ECO:0000313" key="2">
    <source>
        <dbReference type="EMBL" id="STY60872.1"/>
    </source>
</evidence>
<proteinExistence type="predicted"/>
<dbReference type="Proteomes" id="UP000254802">
    <property type="component" value="Unassembled WGS sequence"/>
</dbReference>
<evidence type="ECO:0000313" key="3">
    <source>
        <dbReference type="Proteomes" id="UP000254802"/>
    </source>
</evidence>
<name>A0A378MXF2_MANHA</name>
<dbReference type="GO" id="GO:0016787">
    <property type="term" value="F:hydrolase activity"/>
    <property type="evidence" value="ECO:0007669"/>
    <property type="project" value="UniProtKB-KW"/>
</dbReference>
<feature type="region of interest" description="Disordered" evidence="1">
    <location>
        <begin position="141"/>
        <end position="160"/>
    </location>
</feature>
<keyword evidence="2" id="KW-0378">Hydrolase</keyword>
<reference evidence="2 3" key="1">
    <citation type="submission" date="2018-06" db="EMBL/GenBank/DDBJ databases">
        <authorList>
            <consortium name="Pathogen Informatics"/>
            <person name="Doyle S."/>
        </authorList>
    </citation>
    <scope>NUCLEOTIDE SEQUENCE [LARGE SCALE GENOMIC DNA]</scope>
    <source>
        <strain evidence="2 3">NCTC10638</strain>
    </source>
</reference>
<organism evidence="2 3">
    <name type="scientific">Mannheimia haemolytica</name>
    <name type="common">Pasteurella haemolytica</name>
    <dbReference type="NCBI Taxonomy" id="75985"/>
    <lineage>
        <taxon>Bacteria</taxon>
        <taxon>Pseudomonadati</taxon>
        <taxon>Pseudomonadota</taxon>
        <taxon>Gammaproteobacteria</taxon>
        <taxon>Pasteurellales</taxon>
        <taxon>Pasteurellaceae</taxon>
        <taxon>Mannheimia</taxon>
    </lineage>
</organism>
<dbReference type="EC" id="3.4.21.-" evidence="2"/>